<dbReference type="PANTHER" id="PTHR12883">
    <property type="entry name" value="ADIPOCYTE-SPECIFIC PROTEIN 4-RELATED"/>
    <property type="match status" value="1"/>
</dbReference>
<evidence type="ECO:0000313" key="7">
    <source>
        <dbReference type="EMBL" id="PWA76655.1"/>
    </source>
</evidence>
<feature type="signal peptide" evidence="6">
    <location>
        <begin position="1"/>
        <end position="23"/>
    </location>
</feature>
<keyword evidence="2" id="KW-0812">Transmembrane</keyword>
<evidence type="ECO:0000256" key="5">
    <source>
        <dbReference type="SAM" id="MobiDB-lite"/>
    </source>
</evidence>
<sequence>MASPKPSLLFITLLLLLLHLTITTSSPHFEGFEELELEPEPDFDISLPPPPITLSTSLDPEPENPPLDHQPDLNPKPETPNPQLEYWDEEEFEGFPEPEKPKTELGQNGLDSDPVQNNEPELVETVKVKLSQPVPLTKRIKSYIIEIFCLLFLVLFSVKYFVGKKTNESLALAWATKFATRGTIFDKNFSLLGVGDKEGEDAPLLLKEGQNVFKFYASGRRYCQGLVATMELKSRHDLIASMYNVFVPCKDEIRIEVYMNNDAMDHVVFALGKKRAAKVMDKEMRDLQRFGNVLASSKKWVADELVVVSELKEVAADLLNESVVEQVFGEKAFEKLGKYFISMHFSDQQQSTHRKMLVFKFALPVTNHMADMTPLVALVPYYIDLIGRYKLSSQARSKTEAARIKVAQEVQKELQNARQAALQRKKAERRKMMDEAEAQLTAEILRKREEKERARQLKKAMPKIKMSRGG</sequence>
<evidence type="ECO:0000256" key="6">
    <source>
        <dbReference type="SAM" id="SignalP"/>
    </source>
</evidence>
<gene>
    <name evidence="7" type="ORF">CTI12_AA198100</name>
</gene>
<comment type="caution">
    <text evidence="7">The sequence shown here is derived from an EMBL/GenBank/DDBJ whole genome shotgun (WGS) entry which is preliminary data.</text>
</comment>
<dbReference type="Proteomes" id="UP000245207">
    <property type="component" value="Unassembled WGS sequence"/>
</dbReference>
<dbReference type="GO" id="GO:0016020">
    <property type="term" value="C:membrane"/>
    <property type="evidence" value="ECO:0007669"/>
    <property type="project" value="UniProtKB-SubCell"/>
</dbReference>
<organism evidence="7 8">
    <name type="scientific">Artemisia annua</name>
    <name type="common">Sweet wormwood</name>
    <dbReference type="NCBI Taxonomy" id="35608"/>
    <lineage>
        <taxon>Eukaryota</taxon>
        <taxon>Viridiplantae</taxon>
        <taxon>Streptophyta</taxon>
        <taxon>Embryophyta</taxon>
        <taxon>Tracheophyta</taxon>
        <taxon>Spermatophyta</taxon>
        <taxon>Magnoliopsida</taxon>
        <taxon>eudicotyledons</taxon>
        <taxon>Gunneridae</taxon>
        <taxon>Pentapetalae</taxon>
        <taxon>asterids</taxon>
        <taxon>campanulids</taxon>
        <taxon>Asterales</taxon>
        <taxon>Asteraceae</taxon>
        <taxon>Asteroideae</taxon>
        <taxon>Anthemideae</taxon>
        <taxon>Artemisiinae</taxon>
        <taxon>Artemisia</taxon>
    </lineage>
</organism>
<evidence type="ECO:0000256" key="1">
    <source>
        <dbReference type="ARBA" id="ARBA00004167"/>
    </source>
</evidence>
<proteinExistence type="predicted"/>
<feature type="compositionally biased region" description="Polar residues" evidence="5">
    <location>
        <begin position="105"/>
        <end position="117"/>
    </location>
</feature>
<dbReference type="PANTHER" id="PTHR12883:SF0">
    <property type="entry name" value="PAT COMPLEX SUBUNIT CCDC47"/>
    <property type="match status" value="1"/>
</dbReference>
<evidence type="ECO:0000256" key="4">
    <source>
        <dbReference type="ARBA" id="ARBA00023136"/>
    </source>
</evidence>
<evidence type="ECO:0000256" key="3">
    <source>
        <dbReference type="ARBA" id="ARBA00022989"/>
    </source>
</evidence>
<comment type="subcellular location">
    <subcellularLocation>
        <location evidence="1">Membrane</location>
        <topology evidence="1">Single-pass membrane protein</topology>
    </subcellularLocation>
</comment>
<keyword evidence="3" id="KW-1133">Transmembrane helix</keyword>
<evidence type="ECO:0000313" key="8">
    <source>
        <dbReference type="Proteomes" id="UP000245207"/>
    </source>
</evidence>
<dbReference type="InterPro" id="IPR012879">
    <property type="entry name" value="CCDC47"/>
</dbReference>
<protein>
    <recommendedName>
        <fullName evidence="9">DUF1682 domain-containing protein</fullName>
    </recommendedName>
</protein>
<dbReference type="Pfam" id="PF07946">
    <property type="entry name" value="CCDC47"/>
    <property type="match status" value="1"/>
</dbReference>
<dbReference type="GO" id="GO:0005783">
    <property type="term" value="C:endoplasmic reticulum"/>
    <property type="evidence" value="ECO:0007669"/>
    <property type="project" value="InterPro"/>
</dbReference>
<dbReference type="GO" id="GO:0032469">
    <property type="term" value="P:endoplasmic reticulum calcium ion homeostasis"/>
    <property type="evidence" value="ECO:0007669"/>
    <property type="project" value="InterPro"/>
</dbReference>
<name>A0A2U1NT02_ARTAN</name>
<dbReference type="STRING" id="35608.A0A2U1NT02"/>
<keyword evidence="4" id="KW-0472">Membrane</keyword>
<dbReference type="AlphaFoldDB" id="A0A2U1NT02"/>
<dbReference type="EMBL" id="PKPP01002240">
    <property type="protein sequence ID" value="PWA76655.1"/>
    <property type="molecule type" value="Genomic_DNA"/>
</dbReference>
<keyword evidence="8" id="KW-1185">Reference proteome</keyword>
<keyword evidence="6" id="KW-0732">Signal</keyword>
<feature type="chain" id="PRO_5015705610" description="DUF1682 domain-containing protein" evidence="6">
    <location>
        <begin position="24"/>
        <end position="470"/>
    </location>
</feature>
<feature type="compositionally biased region" description="Acidic residues" evidence="5">
    <location>
        <begin position="86"/>
        <end position="96"/>
    </location>
</feature>
<feature type="compositionally biased region" description="Basic residues" evidence="5">
    <location>
        <begin position="456"/>
        <end position="470"/>
    </location>
</feature>
<dbReference type="GO" id="GO:0005509">
    <property type="term" value="F:calcium ion binding"/>
    <property type="evidence" value="ECO:0007669"/>
    <property type="project" value="InterPro"/>
</dbReference>
<evidence type="ECO:0000256" key="2">
    <source>
        <dbReference type="ARBA" id="ARBA00022692"/>
    </source>
</evidence>
<dbReference type="OrthoDB" id="10039147at2759"/>
<feature type="region of interest" description="Disordered" evidence="5">
    <location>
        <begin position="451"/>
        <end position="470"/>
    </location>
</feature>
<evidence type="ECO:0008006" key="9">
    <source>
        <dbReference type="Google" id="ProtNLM"/>
    </source>
</evidence>
<accession>A0A2U1NT02</accession>
<feature type="region of interest" description="Disordered" evidence="5">
    <location>
        <begin position="40"/>
        <end position="117"/>
    </location>
</feature>
<reference evidence="7 8" key="1">
    <citation type="journal article" date="2018" name="Mol. Plant">
        <title>The genome of Artemisia annua provides insight into the evolution of Asteraceae family and artemisinin biosynthesis.</title>
        <authorList>
            <person name="Shen Q."/>
            <person name="Zhang L."/>
            <person name="Liao Z."/>
            <person name="Wang S."/>
            <person name="Yan T."/>
            <person name="Shi P."/>
            <person name="Liu M."/>
            <person name="Fu X."/>
            <person name="Pan Q."/>
            <person name="Wang Y."/>
            <person name="Lv Z."/>
            <person name="Lu X."/>
            <person name="Zhang F."/>
            <person name="Jiang W."/>
            <person name="Ma Y."/>
            <person name="Chen M."/>
            <person name="Hao X."/>
            <person name="Li L."/>
            <person name="Tang Y."/>
            <person name="Lv G."/>
            <person name="Zhou Y."/>
            <person name="Sun X."/>
            <person name="Brodelius P.E."/>
            <person name="Rose J.K.C."/>
            <person name="Tang K."/>
        </authorList>
    </citation>
    <scope>NUCLEOTIDE SEQUENCE [LARGE SCALE GENOMIC DNA]</scope>
    <source>
        <strain evidence="8">cv. Huhao1</strain>
        <tissue evidence="7">Leaf</tissue>
    </source>
</reference>